<dbReference type="Proteomes" id="UP001470230">
    <property type="component" value="Unassembled WGS sequence"/>
</dbReference>
<keyword evidence="9" id="KW-1185">Reference proteome</keyword>
<evidence type="ECO:0000256" key="2">
    <source>
        <dbReference type="ARBA" id="ARBA00013064"/>
    </source>
</evidence>
<dbReference type="EC" id="3.1.3.48" evidence="2"/>
<protein>
    <recommendedName>
        <fullName evidence="2">protein-tyrosine-phosphatase</fullName>
        <ecNumber evidence="2">3.1.3.48</ecNumber>
    </recommendedName>
</protein>
<keyword evidence="3" id="KW-0132">Cell division</keyword>
<gene>
    <name evidence="8" type="ORF">M9Y10_017504</name>
</gene>
<dbReference type="InterPro" id="IPR036873">
    <property type="entry name" value="Rhodanese-like_dom_sf"/>
</dbReference>
<accession>A0ABR2HVC3</accession>
<dbReference type="PANTHER" id="PTHR10828:SF17">
    <property type="entry name" value="PROTEIN-TYROSINE-PHOSPHATASE"/>
    <property type="match status" value="1"/>
</dbReference>
<reference evidence="8 9" key="1">
    <citation type="submission" date="2024-04" db="EMBL/GenBank/DDBJ databases">
        <title>Tritrichomonas musculus Genome.</title>
        <authorList>
            <person name="Alves-Ferreira E."/>
            <person name="Grigg M."/>
            <person name="Lorenzi H."/>
            <person name="Galac M."/>
        </authorList>
    </citation>
    <scope>NUCLEOTIDE SEQUENCE [LARGE SCALE GENOMIC DNA]</scope>
    <source>
        <strain evidence="8 9">EAF2021</strain>
    </source>
</reference>
<dbReference type="Gene3D" id="3.40.250.10">
    <property type="entry name" value="Rhodanese-like domain"/>
    <property type="match status" value="1"/>
</dbReference>
<dbReference type="PROSITE" id="PS50206">
    <property type="entry name" value="RHODANESE_3"/>
    <property type="match status" value="1"/>
</dbReference>
<dbReference type="Pfam" id="PF00581">
    <property type="entry name" value="Rhodanese"/>
    <property type="match status" value="1"/>
</dbReference>
<comment type="similarity">
    <text evidence="1">Belongs to the MPI phosphatase family.</text>
</comment>
<keyword evidence="5" id="KW-0904">Protein phosphatase</keyword>
<comment type="caution">
    <text evidence="8">The sequence shown here is derived from an EMBL/GenBank/DDBJ whole genome shotgun (WGS) entry which is preliminary data.</text>
</comment>
<feature type="domain" description="Rhodanese" evidence="7">
    <location>
        <begin position="52"/>
        <end position="160"/>
    </location>
</feature>
<evidence type="ECO:0000313" key="8">
    <source>
        <dbReference type="EMBL" id="KAK8852519.1"/>
    </source>
</evidence>
<evidence type="ECO:0000256" key="3">
    <source>
        <dbReference type="ARBA" id="ARBA00022618"/>
    </source>
</evidence>
<evidence type="ECO:0000256" key="1">
    <source>
        <dbReference type="ARBA" id="ARBA00011065"/>
    </source>
</evidence>
<evidence type="ECO:0000259" key="7">
    <source>
        <dbReference type="PROSITE" id="PS50206"/>
    </source>
</evidence>
<evidence type="ECO:0000256" key="4">
    <source>
        <dbReference type="ARBA" id="ARBA00022801"/>
    </source>
</evidence>
<organism evidence="8 9">
    <name type="scientific">Tritrichomonas musculus</name>
    <dbReference type="NCBI Taxonomy" id="1915356"/>
    <lineage>
        <taxon>Eukaryota</taxon>
        <taxon>Metamonada</taxon>
        <taxon>Parabasalia</taxon>
        <taxon>Tritrichomonadida</taxon>
        <taxon>Tritrichomonadidae</taxon>
        <taxon>Tritrichomonas</taxon>
    </lineage>
</organism>
<dbReference type="SMART" id="SM00450">
    <property type="entry name" value="RHOD"/>
    <property type="match status" value="1"/>
</dbReference>
<proteinExistence type="inferred from homology"/>
<evidence type="ECO:0000313" key="9">
    <source>
        <dbReference type="Proteomes" id="UP001470230"/>
    </source>
</evidence>
<sequence>MEGKRFSLDPNEIPIPNFDVDKVENSLSRHQNYNYITPDKLACYISDPTCHPYDFIVILDARFEYEHKGGKIMGALNITSLSSMIKVFQKYMDEIENGKSICIVIHCEYSSIRGPKLYDLFREYDRNIHISEYPKLSYPNLFLLEGGYKKFFNLHPELCRGQYISMYDNNFVRNNEIKRCQKLYFYDYKENIGIIKSNSSSKGKSSNDYNNIILKDYDHSLKLNFKQNPFQDHYDKNDIQENHMESQPRTVTYSKDSSFKLIQLF</sequence>
<dbReference type="PANTHER" id="PTHR10828">
    <property type="entry name" value="M-PHASE INDUCER PHOSPHATASE DUAL SPECIFICITY PHOSPHATASE CDC25"/>
    <property type="match status" value="1"/>
</dbReference>
<dbReference type="SUPFAM" id="SSF52821">
    <property type="entry name" value="Rhodanese/Cell cycle control phosphatase"/>
    <property type="match status" value="1"/>
</dbReference>
<dbReference type="InterPro" id="IPR000751">
    <property type="entry name" value="MPI_Phosphatase"/>
</dbReference>
<dbReference type="InterPro" id="IPR001763">
    <property type="entry name" value="Rhodanese-like_dom"/>
</dbReference>
<keyword evidence="6" id="KW-0131">Cell cycle</keyword>
<keyword evidence="4" id="KW-0378">Hydrolase</keyword>
<dbReference type="PRINTS" id="PR00716">
    <property type="entry name" value="MPIPHPHTASE"/>
</dbReference>
<evidence type="ECO:0000256" key="5">
    <source>
        <dbReference type="ARBA" id="ARBA00022912"/>
    </source>
</evidence>
<evidence type="ECO:0000256" key="6">
    <source>
        <dbReference type="ARBA" id="ARBA00023306"/>
    </source>
</evidence>
<dbReference type="EMBL" id="JAPFFF010000023">
    <property type="protein sequence ID" value="KAK8852519.1"/>
    <property type="molecule type" value="Genomic_DNA"/>
</dbReference>
<name>A0ABR2HVC3_9EUKA</name>